<name>A0ABW2U3Y6_9BACT</name>
<accession>A0ABW2U3Y6</accession>
<gene>
    <name evidence="2" type="ORF">ACFQT0_12345</name>
</gene>
<evidence type="ECO:0008006" key="4">
    <source>
        <dbReference type="Google" id="ProtNLM"/>
    </source>
</evidence>
<organism evidence="2 3">
    <name type="scientific">Hymenobacter humi</name>
    <dbReference type="NCBI Taxonomy" id="1411620"/>
    <lineage>
        <taxon>Bacteria</taxon>
        <taxon>Pseudomonadati</taxon>
        <taxon>Bacteroidota</taxon>
        <taxon>Cytophagia</taxon>
        <taxon>Cytophagales</taxon>
        <taxon>Hymenobacteraceae</taxon>
        <taxon>Hymenobacter</taxon>
    </lineage>
</organism>
<evidence type="ECO:0000313" key="2">
    <source>
        <dbReference type="EMBL" id="MFC7668085.1"/>
    </source>
</evidence>
<evidence type="ECO:0000256" key="1">
    <source>
        <dbReference type="SAM" id="MobiDB-lite"/>
    </source>
</evidence>
<reference evidence="3" key="1">
    <citation type="journal article" date="2019" name="Int. J. Syst. Evol. Microbiol.">
        <title>The Global Catalogue of Microorganisms (GCM) 10K type strain sequencing project: providing services to taxonomists for standard genome sequencing and annotation.</title>
        <authorList>
            <consortium name="The Broad Institute Genomics Platform"/>
            <consortium name="The Broad Institute Genome Sequencing Center for Infectious Disease"/>
            <person name="Wu L."/>
            <person name="Ma J."/>
        </authorList>
    </citation>
    <scope>NUCLEOTIDE SEQUENCE [LARGE SCALE GENOMIC DNA]</scope>
    <source>
        <strain evidence="3">JCM 19635</strain>
    </source>
</reference>
<dbReference type="Proteomes" id="UP001596513">
    <property type="component" value="Unassembled WGS sequence"/>
</dbReference>
<feature type="region of interest" description="Disordered" evidence="1">
    <location>
        <begin position="139"/>
        <end position="167"/>
    </location>
</feature>
<protein>
    <recommendedName>
        <fullName evidence="4">TonB-dependent receptor</fullName>
    </recommendedName>
</protein>
<proteinExistence type="predicted"/>
<dbReference type="RefSeq" id="WP_380203127.1">
    <property type="nucleotide sequence ID" value="NZ_JBHTEK010000001.1"/>
</dbReference>
<comment type="caution">
    <text evidence="2">The sequence shown here is derived from an EMBL/GenBank/DDBJ whole genome shotgun (WGS) entry which is preliminary data.</text>
</comment>
<keyword evidence="3" id="KW-1185">Reference proteome</keyword>
<sequence length="167" mass="18332">MGTGTTDGFVYANYIGSYRSFGLSVNSSYRRSTENTFRNSLAPSTATFASLFYRIPVGTDWQLYPSGQFFYEKTKGEMLEGQLTGEHAMNNALLGPGLDLYYKNASLNTSGSSPFTPPKPTTRPAPGAWWYRWATASTKPSTCCTASPEAPAPRRPRTRAWQSAGPE</sequence>
<dbReference type="EMBL" id="JBHTEK010000001">
    <property type="protein sequence ID" value="MFC7668085.1"/>
    <property type="molecule type" value="Genomic_DNA"/>
</dbReference>
<evidence type="ECO:0000313" key="3">
    <source>
        <dbReference type="Proteomes" id="UP001596513"/>
    </source>
</evidence>